<evidence type="ECO:0000256" key="1">
    <source>
        <dbReference type="ARBA" id="ARBA00005278"/>
    </source>
</evidence>
<evidence type="ECO:0000313" key="4">
    <source>
        <dbReference type="EMBL" id="MCR6544321.1"/>
    </source>
</evidence>
<gene>
    <name evidence="4" type="ORF">NVS47_02130</name>
</gene>
<comment type="caution">
    <text evidence="4">The sequence shown here is derived from an EMBL/GenBank/DDBJ whole genome shotgun (WGS) entry which is preliminary data.</text>
</comment>
<evidence type="ECO:0000256" key="3">
    <source>
        <dbReference type="SAM" id="Phobius"/>
    </source>
</evidence>
<dbReference type="Proteomes" id="UP001524944">
    <property type="component" value="Unassembled WGS sequence"/>
</dbReference>
<feature type="transmembrane region" description="Helical" evidence="3">
    <location>
        <begin position="316"/>
        <end position="338"/>
    </location>
</feature>
<keyword evidence="3" id="KW-0812">Transmembrane</keyword>
<evidence type="ECO:0000256" key="2">
    <source>
        <dbReference type="ARBA" id="ARBA00023136"/>
    </source>
</evidence>
<name>A0ABT1Y1D1_9FIRM</name>
<evidence type="ECO:0000313" key="5">
    <source>
        <dbReference type="Proteomes" id="UP001524944"/>
    </source>
</evidence>
<feature type="transmembrane region" description="Helical" evidence="3">
    <location>
        <begin position="443"/>
        <end position="465"/>
    </location>
</feature>
<dbReference type="PANTHER" id="PTHR22550:SF5">
    <property type="entry name" value="LEUCINE ZIPPER PROTEIN 4"/>
    <property type="match status" value="1"/>
</dbReference>
<comment type="similarity">
    <text evidence="1">Belongs to the GerABKA family.</text>
</comment>
<dbReference type="RefSeq" id="WP_089609805.1">
    <property type="nucleotide sequence ID" value="NZ_CP022121.1"/>
</dbReference>
<protein>
    <submittedName>
        <fullName evidence="4">Spore germination protein</fullName>
    </submittedName>
</protein>
<keyword evidence="3" id="KW-1133">Transmembrane helix</keyword>
<dbReference type="InterPro" id="IPR050768">
    <property type="entry name" value="UPF0353/GerABKA_families"/>
</dbReference>
<keyword evidence="5" id="KW-1185">Reference proteome</keyword>
<dbReference type="EMBL" id="JANPWE010000001">
    <property type="protein sequence ID" value="MCR6544321.1"/>
    <property type="molecule type" value="Genomic_DNA"/>
</dbReference>
<feature type="transmembrane region" description="Helical" evidence="3">
    <location>
        <begin position="412"/>
        <end position="431"/>
    </location>
</feature>
<dbReference type="PIRSF" id="PIRSF005690">
    <property type="entry name" value="GerBA"/>
    <property type="match status" value="1"/>
</dbReference>
<dbReference type="Pfam" id="PF03323">
    <property type="entry name" value="GerA"/>
    <property type="match status" value="1"/>
</dbReference>
<organism evidence="4 5">
    <name type="scientific">Dehalobacterium formicoaceticum</name>
    <dbReference type="NCBI Taxonomy" id="51515"/>
    <lineage>
        <taxon>Bacteria</taxon>
        <taxon>Bacillati</taxon>
        <taxon>Bacillota</taxon>
        <taxon>Clostridia</taxon>
        <taxon>Eubacteriales</taxon>
        <taxon>Peptococcaceae</taxon>
        <taxon>Dehalobacterium</taxon>
    </lineage>
</organism>
<reference evidence="4 5" key="1">
    <citation type="submission" date="2022-08" db="EMBL/GenBank/DDBJ databases">
        <title>Proteogenomics of the novel Dehalobacterium formicoaceticum strain EZ94 highlights a key role of methyltransferases during anaerobic dichloromethane degradation.</title>
        <authorList>
            <person name="Wasmund K."/>
        </authorList>
    </citation>
    <scope>NUCLEOTIDE SEQUENCE [LARGE SCALE GENOMIC DNA]</scope>
    <source>
        <strain evidence="4 5">EZ94</strain>
    </source>
</reference>
<dbReference type="PANTHER" id="PTHR22550">
    <property type="entry name" value="SPORE GERMINATION PROTEIN"/>
    <property type="match status" value="1"/>
</dbReference>
<keyword evidence="2 3" id="KW-0472">Membrane</keyword>
<dbReference type="InterPro" id="IPR004995">
    <property type="entry name" value="Spore_Ger"/>
</dbReference>
<proteinExistence type="inferred from homology"/>
<accession>A0ABT1Y1D1</accession>
<sequence length="531" mass="58889">MFRLLNKKIKYLHSLLGSENQTQAPKKGDRLSGHLERDLANFKRLTGESTDIVVRKLTLKNNINAAIIFIDGLVFELVIRENVLEPLVLCGEKEILDKKGNDLVQALKNRILPVASIREEESVEQIVNAVFSGDTMLLVDGSTQALLINAPGWERRMPSEPESEIVVKGPREGFVETLRTNTSMLRRRVGHPGLTFEDLVLGQKTQTKVSIAYLKGVVRPELVDEVKRRLERINTDAILAAGYVEQYIEDAPFSPFMTVDYTERPDVTAAKLMEGRVAIMVDGTPIANTVPTLFIEFFQSPDDYNARPFYATILRWFRYFAFFAGSMSPGIFVALATFHQEFLPTPLLISMAAASEGTPFPAVVEAMGMGLIFEILREAGIRLPKPIGSAMSIVGALVIGDAAVSAGFIEAYMVIVVSFTAIASFAVPKLYDVCALLRIAFTVMAGLFGVFGLMLVFLFLIIHLVSLRSFGVPYLSPISPLMPKDLKDVLVRVPLWSMVTRPESIGVVDPVRRDFNLMPQPEEDENSLDES</sequence>